<evidence type="ECO:0000313" key="3">
    <source>
        <dbReference type="Proteomes" id="UP000815677"/>
    </source>
</evidence>
<accession>A0ABQ0KUZ8</accession>
<evidence type="ECO:0000256" key="1">
    <source>
        <dbReference type="SAM" id="Phobius"/>
    </source>
</evidence>
<keyword evidence="1" id="KW-0812">Transmembrane</keyword>
<organism evidence="2 3">
    <name type="scientific">Mycena chlorophos</name>
    <name type="common">Agaric fungus</name>
    <name type="synonym">Agaricus chlorophos</name>
    <dbReference type="NCBI Taxonomy" id="658473"/>
    <lineage>
        <taxon>Eukaryota</taxon>
        <taxon>Fungi</taxon>
        <taxon>Dikarya</taxon>
        <taxon>Basidiomycota</taxon>
        <taxon>Agaricomycotina</taxon>
        <taxon>Agaricomycetes</taxon>
        <taxon>Agaricomycetidae</taxon>
        <taxon>Agaricales</taxon>
        <taxon>Marasmiineae</taxon>
        <taxon>Mycenaceae</taxon>
        <taxon>Mycena</taxon>
    </lineage>
</organism>
<sequence>MRRRYGACVTCLSFSSGAGLINNLNKAHATTLFTISALGSGCTQLQENLRFHPTLRFIASNRLDALLLTKAEKGIPGHIWGGLSKFCNAIWETMKLAALAVVVVVVTMVYADERFWVWVGRA</sequence>
<keyword evidence="1" id="KW-0472">Membrane</keyword>
<dbReference type="Proteomes" id="UP000815677">
    <property type="component" value="Unassembled WGS sequence"/>
</dbReference>
<protein>
    <submittedName>
        <fullName evidence="2">Uncharacterized protein</fullName>
    </submittedName>
</protein>
<dbReference type="EMBL" id="DF838208">
    <property type="protein sequence ID" value="GAT42707.1"/>
    <property type="molecule type" value="Genomic_DNA"/>
</dbReference>
<reference evidence="2" key="1">
    <citation type="submission" date="2014-09" db="EMBL/GenBank/DDBJ databases">
        <title>Genome sequence of the luminous mushroom Mycena chlorophos for searching fungal bioluminescence genes.</title>
        <authorList>
            <person name="Tanaka Y."/>
            <person name="Kasuga D."/>
            <person name="Oba Y."/>
            <person name="Hase S."/>
            <person name="Sato K."/>
            <person name="Oba Y."/>
            <person name="Sakakibara Y."/>
        </authorList>
    </citation>
    <scope>NUCLEOTIDE SEQUENCE</scope>
</reference>
<keyword evidence="3" id="KW-1185">Reference proteome</keyword>
<evidence type="ECO:0000313" key="2">
    <source>
        <dbReference type="EMBL" id="GAT42707.1"/>
    </source>
</evidence>
<gene>
    <name evidence="2" type="ORF">MCHLO_00410</name>
</gene>
<proteinExistence type="predicted"/>
<name>A0ABQ0KUZ8_MYCCL</name>
<keyword evidence="1" id="KW-1133">Transmembrane helix</keyword>
<feature type="transmembrane region" description="Helical" evidence="1">
    <location>
        <begin position="93"/>
        <end position="111"/>
    </location>
</feature>